<evidence type="ECO:0000313" key="1">
    <source>
        <dbReference type="EMBL" id="KXN65708.1"/>
    </source>
</evidence>
<name>A0A137NSH6_CONC2</name>
<reference evidence="1 2" key="1">
    <citation type="journal article" date="2015" name="Genome Biol. Evol.">
        <title>Phylogenomic analyses indicate that early fungi evolved digesting cell walls of algal ancestors of land plants.</title>
        <authorList>
            <person name="Chang Y."/>
            <person name="Wang S."/>
            <person name="Sekimoto S."/>
            <person name="Aerts A.L."/>
            <person name="Choi C."/>
            <person name="Clum A."/>
            <person name="LaButti K.M."/>
            <person name="Lindquist E.A."/>
            <person name="Yee Ngan C."/>
            <person name="Ohm R.A."/>
            <person name="Salamov A.A."/>
            <person name="Grigoriev I.V."/>
            <person name="Spatafora J.W."/>
            <person name="Berbee M.L."/>
        </authorList>
    </citation>
    <scope>NUCLEOTIDE SEQUENCE [LARGE SCALE GENOMIC DNA]</scope>
    <source>
        <strain evidence="1 2">NRRL 28638</strain>
    </source>
</reference>
<feature type="non-terminal residue" evidence="1">
    <location>
        <position position="156"/>
    </location>
</feature>
<dbReference type="Proteomes" id="UP000070444">
    <property type="component" value="Unassembled WGS sequence"/>
</dbReference>
<gene>
    <name evidence="1" type="ORF">CONCODRAFT_12623</name>
</gene>
<evidence type="ECO:0000313" key="2">
    <source>
        <dbReference type="Proteomes" id="UP000070444"/>
    </source>
</evidence>
<evidence type="ECO:0008006" key="3">
    <source>
        <dbReference type="Google" id="ProtNLM"/>
    </source>
</evidence>
<proteinExistence type="predicted"/>
<protein>
    <recommendedName>
        <fullName evidence="3">F-box domain-containing protein</fullName>
    </recommendedName>
</protein>
<accession>A0A137NSH6</accession>
<keyword evidence="2" id="KW-1185">Reference proteome</keyword>
<sequence>MVINQTSEGKAAGWKYIPGNIILFQYLGRRDLIELSICCKSYRNQLERLVFEKLSLVTWSWYNWEFSKELKYSYKLEKALETLKADLGSKLKLVKKFTLNCMVDCSFAETFTKLLPSIKTLKLIVGPVEYGCLGEGLITILKGIEGLEHLDFYDVE</sequence>
<dbReference type="AlphaFoldDB" id="A0A137NSH6"/>
<dbReference type="EMBL" id="KQ964828">
    <property type="protein sequence ID" value="KXN65708.1"/>
    <property type="molecule type" value="Genomic_DNA"/>
</dbReference>
<organism evidence="1 2">
    <name type="scientific">Conidiobolus coronatus (strain ATCC 28846 / CBS 209.66 / NRRL 28638)</name>
    <name type="common">Delacroixia coronata</name>
    <dbReference type="NCBI Taxonomy" id="796925"/>
    <lineage>
        <taxon>Eukaryota</taxon>
        <taxon>Fungi</taxon>
        <taxon>Fungi incertae sedis</taxon>
        <taxon>Zoopagomycota</taxon>
        <taxon>Entomophthoromycotina</taxon>
        <taxon>Entomophthoromycetes</taxon>
        <taxon>Entomophthorales</taxon>
        <taxon>Ancylistaceae</taxon>
        <taxon>Conidiobolus</taxon>
    </lineage>
</organism>